<reference evidence="2" key="1">
    <citation type="journal article" date="2020" name="Stud. Mycol.">
        <title>101 Dothideomycetes genomes: a test case for predicting lifestyles and emergence of pathogens.</title>
        <authorList>
            <person name="Haridas S."/>
            <person name="Albert R."/>
            <person name="Binder M."/>
            <person name="Bloem J."/>
            <person name="Labutti K."/>
            <person name="Salamov A."/>
            <person name="Andreopoulos B."/>
            <person name="Baker S."/>
            <person name="Barry K."/>
            <person name="Bills G."/>
            <person name="Bluhm B."/>
            <person name="Cannon C."/>
            <person name="Castanera R."/>
            <person name="Culley D."/>
            <person name="Daum C."/>
            <person name="Ezra D."/>
            <person name="Gonzalez J."/>
            <person name="Henrissat B."/>
            <person name="Kuo A."/>
            <person name="Liang C."/>
            <person name="Lipzen A."/>
            <person name="Lutzoni F."/>
            <person name="Magnuson J."/>
            <person name="Mondo S."/>
            <person name="Nolan M."/>
            <person name="Ohm R."/>
            <person name="Pangilinan J."/>
            <person name="Park H.-J."/>
            <person name="Ramirez L."/>
            <person name="Alfaro M."/>
            <person name="Sun H."/>
            <person name="Tritt A."/>
            <person name="Yoshinaga Y."/>
            <person name="Zwiers L.-H."/>
            <person name="Turgeon B."/>
            <person name="Goodwin S."/>
            <person name="Spatafora J."/>
            <person name="Crous P."/>
            <person name="Grigoriev I."/>
        </authorList>
    </citation>
    <scope>NUCLEOTIDE SEQUENCE</scope>
    <source>
        <strain evidence="2">CBS 690.94</strain>
    </source>
</reference>
<keyword evidence="3" id="KW-1185">Reference proteome</keyword>
<comment type="caution">
    <text evidence="2">The sequence shown here is derived from an EMBL/GenBank/DDBJ whole genome shotgun (WGS) entry which is preliminary data.</text>
</comment>
<dbReference type="InterPro" id="IPR019956">
    <property type="entry name" value="Ubiquitin_dom"/>
</dbReference>
<dbReference type="FunFam" id="3.10.20.90:FF:000160">
    <property type="entry name" value="Polyubiquitin-C"/>
    <property type="match status" value="1"/>
</dbReference>
<dbReference type="PROSITE" id="PS50053">
    <property type="entry name" value="UBIQUITIN_2"/>
    <property type="match status" value="1"/>
</dbReference>
<dbReference type="OrthoDB" id="428577at2759"/>
<proteinExistence type="predicted"/>
<feature type="domain" description="Ubiquitin-like" evidence="1">
    <location>
        <begin position="199"/>
        <end position="274"/>
    </location>
</feature>
<evidence type="ECO:0000313" key="2">
    <source>
        <dbReference type="EMBL" id="KAF2443479.1"/>
    </source>
</evidence>
<evidence type="ECO:0000313" key="3">
    <source>
        <dbReference type="Proteomes" id="UP000799764"/>
    </source>
</evidence>
<dbReference type="EMBL" id="MU001502">
    <property type="protein sequence ID" value="KAF2443479.1"/>
    <property type="molecule type" value="Genomic_DNA"/>
</dbReference>
<name>A0A9P4U9I6_9PLEO</name>
<dbReference type="Gene3D" id="3.10.20.90">
    <property type="entry name" value="Phosphatidylinositol 3-kinase Catalytic Subunit, Chain A, domain 1"/>
    <property type="match status" value="1"/>
</dbReference>
<accession>A0A9P4U9I6</accession>
<dbReference type="Proteomes" id="UP000799764">
    <property type="component" value="Unassembled WGS sequence"/>
</dbReference>
<dbReference type="SMART" id="SM00213">
    <property type="entry name" value="UBQ"/>
    <property type="match status" value="1"/>
</dbReference>
<sequence>MAGALSCELVNDKVRINGDLRISFKRTIRVPDGGEQVSYLPPSLGNFPLQKISQYETKLKKDMVAKGGIFFPMHQSEAMWIEFNCSKDTAYHIKVYVGGVNAISGEPVIETLATRLRRQEKFRRGKKSLQDYIVVPGQPWLDGIADSNGIVRQFVAMPFGSGHSVEMQVTGQDTAGGIQIEVTPHQRHFLRRPLEPGDMPIVIKTLTGKVIPLSVFRSETIAVMKYRIQDKEGMLPDQQRLIFSGRQLEDDFTLIDYNIQQDAEIHLVMRLRGGGFGPHPPPQEMNIAAGGKIKQVIHKDTYENEWLSDQSTVFNVQILNSAAYQAVTGNPPPSKPISAQTYAKNGMPFFAMYEEPSGISGAFSMVKSVAQIDGVKDKNVKLPIRHIGEDGNRATQAVGIVNPKGPMREFRTERDLKKEYSGYHVANF</sequence>
<protein>
    <submittedName>
        <fullName evidence="2">Ubiquitin-domain-containing protein</fullName>
    </submittedName>
</protein>
<gene>
    <name evidence="2" type="ORF">P171DRAFT_415004</name>
</gene>
<dbReference type="InterPro" id="IPR000626">
    <property type="entry name" value="Ubiquitin-like_dom"/>
</dbReference>
<dbReference type="InterPro" id="IPR050158">
    <property type="entry name" value="Ubiquitin_ubiquitin-like"/>
</dbReference>
<dbReference type="InterPro" id="IPR029071">
    <property type="entry name" value="Ubiquitin-like_domsf"/>
</dbReference>
<evidence type="ECO:0000259" key="1">
    <source>
        <dbReference type="PROSITE" id="PS50053"/>
    </source>
</evidence>
<dbReference type="SUPFAM" id="SSF54236">
    <property type="entry name" value="Ubiquitin-like"/>
    <property type="match status" value="1"/>
</dbReference>
<organism evidence="2 3">
    <name type="scientific">Karstenula rhodostoma CBS 690.94</name>
    <dbReference type="NCBI Taxonomy" id="1392251"/>
    <lineage>
        <taxon>Eukaryota</taxon>
        <taxon>Fungi</taxon>
        <taxon>Dikarya</taxon>
        <taxon>Ascomycota</taxon>
        <taxon>Pezizomycotina</taxon>
        <taxon>Dothideomycetes</taxon>
        <taxon>Pleosporomycetidae</taxon>
        <taxon>Pleosporales</taxon>
        <taxon>Massarineae</taxon>
        <taxon>Didymosphaeriaceae</taxon>
        <taxon>Karstenula</taxon>
    </lineage>
</organism>
<dbReference type="Pfam" id="PF00240">
    <property type="entry name" value="ubiquitin"/>
    <property type="match status" value="1"/>
</dbReference>
<dbReference type="PRINTS" id="PR00348">
    <property type="entry name" value="UBIQUITIN"/>
</dbReference>
<dbReference type="AlphaFoldDB" id="A0A9P4U9I6"/>
<dbReference type="PANTHER" id="PTHR10666">
    <property type="entry name" value="UBIQUITIN"/>
    <property type="match status" value="1"/>
</dbReference>